<evidence type="ECO:0000256" key="4">
    <source>
        <dbReference type="ARBA" id="ARBA00011037"/>
    </source>
</evidence>
<evidence type="ECO:0000256" key="5">
    <source>
        <dbReference type="ARBA" id="ARBA00011193"/>
    </source>
</evidence>
<comment type="subunit">
    <text evidence="5 8">Homododecamer.</text>
</comment>
<comment type="pathway">
    <text evidence="3 8">Metabolic intermediate biosynthesis; chorismate biosynthesis; chorismate from D-erythrose 4-phosphate and phosphoenolpyruvate: step 3/7.</text>
</comment>
<comment type="function">
    <text evidence="2 8">Catalyzes a trans-dehydration via an enolate intermediate.</text>
</comment>
<dbReference type="PANTHER" id="PTHR21272:SF3">
    <property type="entry name" value="CATABOLIC 3-DEHYDROQUINASE"/>
    <property type="match status" value="1"/>
</dbReference>
<dbReference type="NCBIfam" id="NF003805">
    <property type="entry name" value="PRK05395.1-2"/>
    <property type="match status" value="1"/>
</dbReference>
<dbReference type="Gene3D" id="3.40.50.9100">
    <property type="entry name" value="Dehydroquinase, class II"/>
    <property type="match status" value="1"/>
</dbReference>
<dbReference type="SUPFAM" id="SSF52304">
    <property type="entry name" value="Type II 3-dehydroquinate dehydratase"/>
    <property type="match status" value="1"/>
</dbReference>
<evidence type="ECO:0000256" key="8">
    <source>
        <dbReference type="HAMAP-Rule" id="MF_00169"/>
    </source>
</evidence>
<dbReference type="Pfam" id="PF01220">
    <property type="entry name" value="DHquinase_II"/>
    <property type="match status" value="1"/>
</dbReference>
<dbReference type="InterPro" id="IPR018509">
    <property type="entry name" value="DHquinase_II_CS"/>
</dbReference>
<feature type="binding site" evidence="8 10">
    <location>
        <position position="111"/>
    </location>
    <ligand>
        <name>substrate</name>
    </ligand>
</feature>
<keyword evidence="8" id="KW-0028">Amino-acid biosynthesis</keyword>
<dbReference type="NCBIfam" id="NF003804">
    <property type="entry name" value="PRK05395.1-1"/>
    <property type="match status" value="1"/>
</dbReference>
<evidence type="ECO:0000256" key="1">
    <source>
        <dbReference type="ARBA" id="ARBA00001864"/>
    </source>
</evidence>
<feature type="binding site" evidence="8 10">
    <location>
        <begin position="101"/>
        <end position="102"/>
    </location>
    <ligand>
        <name>substrate</name>
    </ligand>
</feature>
<evidence type="ECO:0000313" key="12">
    <source>
        <dbReference type="EMBL" id="RUS66342.1"/>
    </source>
</evidence>
<evidence type="ECO:0000256" key="2">
    <source>
        <dbReference type="ARBA" id="ARBA00003924"/>
    </source>
</evidence>
<dbReference type="NCBIfam" id="NF003807">
    <property type="entry name" value="PRK05395.1-4"/>
    <property type="match status" value="1"/>
</dbReference>
<evidence type="ECO:0000256" key="10">
    <source>
        <dbReference type="PIRSR" id="PIRSR001399-2"/>
    </source>
</evidence>
<evidence type="ECO:0000256" key="7">
    <source>
        <dbReference type="ARBA" id="ARBA00023239"/>
    </source>
</evidence>
<dbReference type="GO" id="GO:0008652">
    <property type="term" value="P:amino acid biosynthetic process"/>
    <property type="evidence" value="ECO:0007669"/>
    <property type="project" value="UniProtKB-KW"/>
</dbReference>
<keyword evidence="13" id="KW-1185">Reference proteome</keyword>
<proteinExistence type="inferred from homology"/>
<dbReference type="GO" id="GO:0009423">
    <property type="term" value="P:chorismate biosynthetic process"/>
    <property type="evidence" value="ECO:0007669"/>
    <property type="project" value="UniProtKB-UniRule"/>
</dbReference>
<sequence length="154" mass="17029">MHILVIHGPNLNLLGLREPEVYGATTLEQINNNLQQLATSKHVSLQLFQSNHEGALIERIHQARTDGTELIIINPAAYTHTSVALRDALAGVALPFIEVHLSNIHRREKFRHFSYFSDLALAVICGMGGLGYEAALEYATRHLHSISSNKSVIS</sequence>
<organism evidence="12 13">
    <name type="scientific">Saezia sanguinis</name>
    <dbReference type="NCBI Taxonomy" id="1965230"/>
    <lineage>
        <taxon>Bacteria</taxon>
        <taxon>Pseudomonadati</taxon>
        <taxon>Pseudomonadota</taxon>
        <taxon>Betaproteobacteria</taxon>
        <taxon>Burkholderiales</taxon>
        <taxon>Saeziaceae</taxon>
        <taxon>Saezia</taxon>
    </lineage>
</organism>
<feature type="binding site" evidence="8 10">
    <location>
        <position position="80"/>
    </location>
    <ligand>
        <name>substrate</name>
    </ligand>
</feature>
<feature type="active site" description="Proton acceptor" evidence="8 9">
    <location>
        <position position="22"/>
    </location>
</feature>
<name>A0A433SC76_9BURK</name>
<comment type="catalytic activity">
    <reaction evidence="1 8">
        <text>3-dehydroquinate = 3-dehydroshikimate + H2O</text>
        <dbReference type="Rhea" id="RHEA:21096"/>
        <dbReference type="ChEBI" id="CHEBI:15377"/>
        <dbReference type="ChEBI" id="CHEBI:16630"/>
        <dbReference type="ChEBI" id="CHEBI:32364"/>
        <dbReference type="EC" id="4.2.1.10"/>
    </reaction>
</comment>
<dbReference type="OrthoDB" id="9790793at2"/>
<protein>
    <recommendedName>
        <fullName evidence="6 8">3-dehydroquinate dehydratase</fullName>
        <shortName evidence="8">3-dehydroquinase</shortName>
        <ecNumber evidence="6 8">4.2.1.10</ecNumber>
    </recommendedName>
    <alternativeName>
        <fullName evidence="8">Type II DHQase</fullName>
    </alternativeName>
</protein>
<dbReference type="InterPro" id="IPR036441">
    <property type="entry name" value="DHquinase_II_sf"/>
</dbReference>
<feature type="binding site" evidence="8 10">
    <location>
        <position position="74"/>
    </location>
    <ligand>
        <name>substrate</name>
    </ligand>
</feature>
<dbReference type="PANTHER" id="PTHR21272">
    <property type="entry name" value="CATABOLIC 3-DEHYDROQUINASE"/>
    <property type="match status" value="1"/>
</dbReference>
<comment type="caution">
    <text evidence="12">The sequence shown here is derived from an EMBL/GenBank/DDBJ whole genome shotgun (WGS) entry which is preliminary data.</text>
</comment>
<comment type="similarity">
    <text evidence="4 8">Belongs to the type-II 3-dehydroquinase family.</text>
</comment>
<keyword evidence="7 8" id="KW-0456">Lyase</keyword>
<dbReference type="GO" id="GO:0009073">
    <property type="term" value="P:aromatic amino acid family biosynthetic process"/>
    <property type="evidence" value="ECO:0007669"/>
    <property type="project" value="UniProtKB-KW"/>
</dbReference>
<feature type="active site" description="Proton donor" evidence="8 9">
    <location>
        <position position="100"/>
    </location>
</feature>
<evidence type="ECO:0000256" key="11">
    <source>
        <dbReference type="PIRSR" id="PIRSR001399-3"/>
    </source>
</evidence>
<evidence type="ECO:0000256" key="9">
    <source>
        <dbReference type="PIRSR" id="PIRSR001399-1"/>
    </source>
</evidence>
<gene>
    <name evidence="8 12" type="primary">aroQ</name>
    <name evidence="12" type="ORF">CUZ56_02068</name>
</gene>
<dbReference type="HAMAP" id="MF_00169">
    <property type="entry name" value="AroQ"/>
    <property type="match status" value="1"/>
</dbReference>
<dbReference type="UniPathway" id="UPA00053">
    <property type="reaction ID" value="UER00086"/>
</dbReference>
<feature type="site" description="Transition state stabilizer" evidence="8 11">
    <location>
        <position position="17"/>
    </location>
</feature>
<dbReference type="AlphaFoldDB" id="A0A433SC76"/>
<dbReference type="NCBIfam" id="NF003806">
    <property type="entry name" value="PRK05395.1-3"/>
    <property type="match status" value="1"/>
</dbReference>
<reference evidence="12 13" key="1">
    <citation type="submission" date="2018-01" db="EMBL/GenBank/DDBJ databases">
        <title>Saezia sanguinis gen. nov., sp. nov., in the order Burkholderiales isolated from human blood.</title>
        <authorList>
            <person name="Medina-Pascual M.J."/>
            <person name="Valdezate S."/>
            <person name="Monzon S."/>
            <person name="Cuesta I."/>
            <person name="Carrasco G."/>
            <person name="Villalon P."/>
            <person name="Saez-Nieto J.A."/>
        </authorList>
    </citation>
    <scope>NUCLEOTIDE SEQUENCE [LARGE SCALE GENOMIC DNA]</scope>
    <source>
        <strain evidence="12 13">CNM695-12</strain>
    </source>
</reference>
<evidence type="ECO:0000256" key="3">
    <source>
        <dbReference type="ARBA" id="ARBA00004902"/>
    </source>
</evidence>
<dbReference type="InterPro" id="IPR001874">
    <property type="entry name" value="DHquinase_II"/>
</dbReference>
<dbReference type="NCBIfam" id="TIGR01088">
    <property type="entry name" value="aroQ"/>
    <property type="match status" value="1"/>
</dbReference>
<dbReference type="GO" id="GO:0003855">
    <property type="term" value="F:3-dehydroquinate dehydratase activity"/>
    <property type="evidence" value="ECO:0007669"/>
    <property type="project" value="UniProtKB-UniRule"/>
</dbReference>
<dbReference type="PROSITE" id="PS01029">
    <property type="entry name" value="DEHYDROQUINASE_II"/>
    <property type="match status" value="1"/>
</dbReference>
<dbReference type="EMBL" id="PQSP01000005">
    <property type="protein sequence ID" value="RUS66342.1"/>
    <property type="molecule type" value="Genomic_DNA"/>
</dbReference>
<dbReference type="Proteomes" id="UP000286947">
    <property type="component" value="Unassembled WGS sequence"/>
</dbReference>
<dbReference type="RefSeq" id="WP_126980252.1">
    <property type="nucleotide sequence ID" value="NZ_PQSP01000005.1"/>
</dbReference>
<dbReference type="EC" id="4.2.1.10" evidence="6 8"/>
<keyword evidence="8" id="KW-0057">Aromatic amino acid biosynthesis</keyword>
<dbReference type="PIRSF" id="PIRSF001399">
    <property type="entry name" value="DHquinase_II"/>
    <property type="match status" value="1"/>
</dbReference>
<accession>A0A433SC76</accession>
<dbReference type="GO" id="GO:0019631">
    <property type="term" value="P:quinate catabolic process"/>
    <property type="evidence" value="ECO:0007669"/>
    <property type="project" value="TreeGrafter"/>
</dbReference>
<evidence type="ECO:0000256" key="6">
    <source>
        <dbReference type="ARBA" id="ARBA00012060"/>
    </source>
</evidence>
<feature type="binding site" evidence="8 10">
    <location>
        <position position="87"/>
    </location>
    <ligand>
        <name>substrate</name>
    </ligand>
</feature>
<dbReference type="CDD" id="cd00466">
    <property type="entry name" value="DHQase_II"/>
    <property type="match status" value="1"/>
</dbReference>
<evidence type="ECO:0000313" key="13">
    <source>
        <dbReference type="Proteomes" id="UP000286947"/>
    </source>
</evidence>